<organism evidence="5 6">
    <name type="scientific">Kingella denitrificans ATCC 33394</name>
    <dbReference type="NCBI Taxonomy" id="888741"/>
    <lineage>
        <taxon>Bacteria</taxon>
        <taxon>Pseudomonadati</taxon>
        <taxon>Pseudomonadota</taxon>
        <taxon>Betaproteobacteria</taxon>
        <taxon>Neisseriales</taxon>
        <taxon>Neisseriaceae</taxon>
        <taxon>Kingella</taxon>
    </lineage>
</organism>
<dbReference type="GO" id="GO:0003677">
    <property type="term" value="F:DNA binding"/>
    <property type="evidence" value="ECO:0007669"/>
    <property type="project" value="UniProtKB-UniRule"/>
</dbReference>
<dbReference type="Pfam" id="PF00440">
    <property type="entry name" value="TetR_N"/>
    <property type="match status" value="1"/>
</dbReference>
<comment type="caution">
    <text evidence="5">The sequence shown here is derived from an EMBL/GenBank/DDBJ whole genome shotgun (WGS) entry which is preliminary data.</text>
</comment>
<evidence type="ECO:0000256" key="1">
    <source>
        <dbReference type="ARBA" id="ARBA00023125"/>
    </source>
</evidence>
<feature type="DNA-binding region" description="H-T-H motif" evidence="2">
    <location>
        <begin position="27"/>
        <end position="46"/>
    </location>
</feature>
<dbReference type="PRINTS" id="PR00455">
    <property type="entry name" value="HTHTETR"/>
</dbReference>
<dbReference type="InterPro" id="IPR050624">
    <property type="entry name" value="HTH-type_Tx_Regulator"/>
</dbReference>
<protein>
    <submittedName>
        <fullName evidence="5">Transcriptional regulator, TetR family</fullName>
    </submittedName>
</protein>
<dbReference type="EMBL" id="AEWV01000029">
    <property type="protein sequence ID" value="EGC16953.1"/>
    <property type="molecule type" value="Genomic_DNA"/>
</dbReference>
<accession>F0F0J9</accession>
<sequence length="192" mass="22080">MKPNTAQAAIYQAALSLFAEHGWQKISVETLCTAAQTSRVTFYKYYADKRDLLCQILTDDKNRIRAALSEAQENAESLAKIITLLLDLQKQSLQTVYTPPVLRDIQQSKDKVLQDFFAEMYAEKDRFMHNFFTTLQQRGLIRTDLRVPMIEAFVQQIDALVQRESLQNHYTDAPQKLYEDALSLLLNGLSKN</sequence>
<dbReference type="PROSITE" id="PS50977">
    <property type="entry name" value="HTH_TETR_2"/>
    <property type="match status" value="1"/>
</dbReference>
<dbReference type="InterPro" id="IPR001647">
    <property type="entry name" value="HTH_TetR"/>
</dbReference>
<dbReference type="SUPFAM" id="SSF46689">
    <property type="entry name" value="Homeodomain-like"/>
    <property type="match status" value="1"/>
</dbReference>
<evidence type="ECO:0000256" key="2">
    <source>
        <dbReference type="PROSITE-ProRule" id="PRU00335"/>
    </source>
</evidence>
<dbReference type="RefSeq" id="WP_003783414.1">
    <property type="nucleotide sequence ID" value="NZ_GL870929.1"/>
</dbReference>
<feature type="coiled-coil region" evidence="3">
    <location>
        <begin position="54"/>
        <end position="81"/>
    </location>
</feature>
<evidence type="ECO:0000259" key="4">
    <source>
        <dbReference type="PROSITE" id="PS50977"/>
    </source>
</evidence>
<dbReference type="STRING" id="888741.HMPREF9098_1634"/>
<dbReference type="HOGENOM" id="CLU_069356_30_2_4"/>
<dbReference type="AlphaFoldDB" id="F0F0J9"/>
<proteinExistence type="predicted"/>
<dbReference type="PANTHER" id="PTHR43479">
    <property type="entry name" value="ACREF/ENVCD OPERON REPRESSOR-RELATED"/>
    <property type="match status" value="1"/>
</dbReference>
<feature type="domain" description="HTH tetR-type" evidence="4">
    <location>
        <begin position="4"/>
        <end position="64"/>
    </location>
</feature>
<evidence type="ECO:0000256" key="3">
    <source>
        <dbReference type="SAM" id="Coils"/>
    </source>
</evidence>
<name>F0F0J9_9NEIS</name>
<dbReference type="PANTHER" id="PTHR43479:SF11">
    <property type="entry name" value="ACREF_ENVCD OPERON REPRESSOR-RELATED"/>
    <property type="match status" value="1"/>
</dbReference>
<gene>
    <name evidence="5" type="ORF">HMPREF9098_1634</name>
</gene>
<dbReference type="Proteomes" id="UP000004088">
    <property type="component" value="Unassembled WGS sequence"/>
</dbReference>
<keyword evidence="3" id="KW-0175">Coiled coil</keyword>
<evidence type="ECO:0000313" key="6">
    <source>
        <dbReference type="Proteomes" id="UP000004088"/>
    </source>
</evidence>
<dbReference type="InterPro" id="IPR009057">
    <property type="entry name" value="Homeodomain-like_sf"/>
</dbReference>
<evidence type="ECO:0000313" key="5">
    <source>
        <dbReference type="EMBL" id="EGC16953.1"/>
    </source>
</evidence>
<keyword evidence="1 2" id="KW-0238">DNA-binding</keyword>
<dbReference type="Gene3D" id="1.10.357.10">
    <property type="entry name" value="Tetracycline Repressor, domain 2"/>
    <property type="match status" value="1"/>
</dbReference>
<keyword evidence="6" id="KW-1185">Reference proteome</keyword>
<reference evidence="5 6" key="1">
    <citation type="submission" date="2011-01" db="EMBL/GenBank/DDBJ databases">
        <authorList>
            <person name="Muzny D."/>
            <person name="Qin X."/>
            <person name="Deng J."/>
            <person name="Jiang H."/>
            <person name="Liu Y."/>
            <person name="Qu J."/>
            <person name="Song X.-Z."/>
            <person name="Zhang L."/>
            <person name="Thornton R."/>
            <person name="Coyle M."/>
            <person name="Francisco L."/>
            <person name="Jackson L."/>
            <person name="Javaid M."/>
            <person name="Korchina V."/>
            <person name="Kovar C."/>
            <person name="Mata R."/>
            <person name="Mathew T."/>
            <person name="Ngo R."/>
            <person name="Nguyen L."/>
            <person name="Nguyen N."/>
            <person name="Okwuonu G."/>
            <person name="Ongeri F."/>
            <person name="Pham C."/>
            <person name="Simmons D."/>
            <person name="Wilczek-Boney K."/>
            <person name="Hale W."/>
            <person name="Jakkamsetti A."/>
            <person name="Pham P."/>
            <person name="Ruth R."/>
            <person name="San Lucas F."/>
            <person name="Warren J."/>
            <person name="Zhang J."/>
            <person name="Zhao Z."/>
            <person name="Zhou C."/>
            <person name="Zhu D."/>
            <person name="Lee S."/>
            <person name="Bess C."/>
            <person name="Blankenburg K."/>
            <person name="Forbes L."/>
            <person name="Fu Q."/>
            <person name="Gubbala S."/>
            <person name="Hirani K."/>
            <person name="Jayaseelan J.C."/>
            <person name="Lara F."/>
            <person name="Munidasa M."/>
            <person name="Palculict T."/>
            <person name="Patil S."/>
            <person name="Pu L.-L."/>
            <person name="Saada N."/>
            <person name="Tang L."/>
            <person name="Weissenberger G."/>
            <person name="Zhu Y."/>
            <person name="Hemphill L."/>
            <person name="Shang Y."/>
            <person name="Youmans B."/>
            <person name="Ayvaz T."/>
            <person name="Ross M."/>
            <person name="Santibanez J."/>
            <person name="Aqrawi P."/>
            <person name="Gross S."/>
            <person name="Joshi V."/>
            <person name="Fowler G."/>
            <person name="Nazareth L."/>
            <person name="Reid J."/>
            <person name="Worley K."/>
            <person name="Petrosino J."/>
            <person name="Highlander S."/>
            <person name="Gibbs R."/>
        </authorList>
    </citation>
    <scope>NUCLEOTIDE SEQUENCE [LARGE SCALE GENOMIC DNA]</scope>
    <source>
        <strain evidence="5 6">ATCC 33394</strain>
    </source>
</reference>